<dbReference type="RefSeq" id="WP_115084357.1">
    <property type="nucleotide sequence ID" value="NZ_UGTP01000005.1"/>
</dbReference>
<keyword evidence="2" id="KW-0472">Membrane</keyword>
<evidence type="ECO:0000313" key="4">
    <source>
        <dbReference type="Proteomes" id="UP000254235"/>
    </source>
</evidence>
<reference evidence="3 4" key="1">
    <citation type="submission" date="2018-06" db="EMBL/GenBank/DDBJ databases">
        <authorList>
            <consortium name="Pathogen Informatics"/>
            <person name="Doyle S."/>
        </authorList>
    </citation>
    <scope>NUCLEOTIDE SEQUENCE [LARGE SCALE GENOMIC DNA]</scope>
    <source>
        <strain evidence="3 4">NCTC13043</strain>
    </source>
</reference>
<feature type="transmembrane region" description="Helical" evidence="2">
    <location>
        <begin position="116"/>
        <end position="136"/>
    </location>
</feature>
<feature type="coiled-coil region" evidence="1">
    <location>
        <begin position="179"/>
        <end position="209"/>
    </location>
</feature>
<keyword evidence="2" id="KW-1133">Transmembrane helix</keyword>
<organism evidence="3 4">
    <name type="scientific">Prevotella pallens</name>
    <dbReference type="NCBI Taxonomy" id="60133"/>
    <lineage>
        <taxon>Bacteria</taxon>
        <taxon>Pseudomonadati</taxon>
        <taxon>Bacteroidota</taxon>
        <taxon>Bacteroidia</taxon>
        <taxon>Bacteroidales</taxon>
        <taxon>Prevotellaceae</taxon>
        <taxon>Prevotella</taxon>
    </lineage>
</organism>
<name>A0A379GAY5_9BACT</name>
<gene>
    <name evidence="3" type="ORF">NCTC13043_02566</name>
</gene>
<evidence type="ECO:0000256" key="2">
    <source>
        <dbReference type="SAM" id="Phobius"/>
    </source>
</evidence>
<keyword evidence="1" id="KW-0175">Coiled coil</keyword>
<dbReference type="GeneID" id="78572158"/>
<evidence type="ECO:0000256" key="1">
    <source>
        <dbReference type="SAM" id="Coils"/>
    </source>
</evidence>
<protein>
    <submittedName>
        <fullName evidence="3">Uncharacterized protein</fullName>
    </submittedName>
</protein>
<dbReference type="Proteomes" id="UP000254235">
    <property type="component" value="Unassembled WGS sequence"/>
</dbReference>
<sequence length="220" mass="25339">MNNEIAPVLDILEELKQDCKAISKAQAELRTALVEQPINSKAEHTAAQEAVQIHLSQETQVKIKEHQLFVLAALSESSKKLDPKFEALQQLIKEQQKPVEYKNYSLFASVHLAERMLLLLVCGLVMISCWFFSMGANQLQTSSDYDLRYRYLRMQGKATASDFAHLDSIFITHRNSKAIQQMQQKVVDYEQALQRQAELLLQQDKIKQEQRELKIHLLSQ</sequence>
<dbReference type="OrthoDB" id="1080139at2"/>
<accession>A0A379GAY5</accession>
<proteinExistence type="predicted"/>
<dbReference type="AlphaFoldDB" id="A0A379GAY5"/>
<dbReference type="EMBL" id="UGTP01000005">
    <property type="protein sequence ID" value="SUC38066.1"/>
    <property type="molecule type" value="Genomic_DNA"/>
</dbReference>
<keyword evidence="2" id="KW-0812">Transmembrane</keyword>
<evidence type="ECO:0000313" key="3">
    <source>
        <dbReference type="EMBL" id="SUC38066.1"/>
    </source>
</evidence>